<dbReference type="OrthoDB" id="6433644at2759"/>
<keyword evidence="1" id="KW-1133">Transmembrane helix</keyword>
<gene>
    <name evidence="2" type="primary">Grik5_0</name>
    <name evidence="2" type="ORF">AVEN_255783_1</name>
</gene>
<accession>A0A4Y2UUU6</accession>
<sequence>SPWRDKISLAILDLQEKGVIQMLYNKWWKSPGITCSRDDKNKDGKANALGVDNIGGVFVVLMCGLAVAVLTAIAEFCWNSKKSAQSARVGMHAFVSLSYGEGLKYFSTITFHVSYNVGM</sequence>
<dbReference type="Gene3D" id="3.40.190.10">
    <property type="entry name" value="Periplasmic binding protein-like II"/>
    <property type="match status" value="1"/>
</dbReference>
<dbReference type="PANTHER" id="PTHR18966">
    <property type="entry name" value="IONOTROPIC GLUTAMATE RECEPTOR"/>
    <property type="match status" value="1"/>
</dbReference>
<dbReference type="SUPFAM" id="SSF53850">
    <property type="entry name" value="Periplasmic binding protein-like II"/>
    <property type="match status" value="1"/>
</dbReference>
<keyword evidence="2" id="KW-0675">Receptor</keyword>
<dbReference type="Proteomes" id="UP000499080">
    <property type="component" value="Unassembled WGS sequence"/>
</dbReference>
<dbReference type="EMBL" id="BGPR01039929">
    <property type="protein sequence ID" value="GBO15982.1"/>
    <property type="molecule type" value="Genomic_DNA"/>
</dbReference>
<reference evidence="2 3" key="1">
    <citation type="journal article" date="2019" name="Sci. Rep.">
        <title>Orb-weaving spider Araneus ventricosus genome elucidates the spidroin gene catalogue.</title>
        <authorList>
            <person name="Kono N."/>
            <person name="Nakamura H."/>
            <person name="Ohtoshi R."/>
            <person name="Moran D.A.P."/>
            <person name="Shinohara A."/>
            <person name="Yoshida Y."/>
            <person name="Fujiwara M."/>
            <person name="Mori M."/>
            <person name="Tomita M."/>
            <person name="Arakawa K."/>
        </authorList>
    </citation>
    <scope>NUCLEOTIDE SEQUENCE [LARGE SCALE GENOMIC DNA]</scope>
</reference>
<comment type="caution">
    <text evidence="2">The sequence shown here is derived from an EMBL/GenBank/DDBJ whole genome shotgun (WGS) entry which is preliminary data.</text>
</comment>
<feature type="transmembrane region" description="Helical" evidence="1">
    <location>
        <begin position="54"/>
        <end position="78"/>
    </location>
</feature>
<feature type="non-terminal residue" evidence="2">
    <location>
        <position position="1"/>
    </location>
</feature>
<dbReference type="InterPro" id="IPR015683">
    <property type="entry name" value="Ionotropic_Glu_rcpt"/>
</dbReference>
<keyword evidence="1" id="KW-0812">Transmembrane</keyword>
<organism evidence="2 3">
    <name type="scientific">Araneus ventricosus</name>
    <name type="common">Orbweaver spider</name>
    <name type="synonym">Epeira ventricosa</name>
    <dbReference type="NCBI Taxonomy" id="182803"/>
    <lineage>
        <taxon>Eukaryota</taxon>
        <taxon>Metazoa</taxon>
        <taxon>Ecdysozoa</taxon>
        <taxon>Arthropoda</taxon>
        <taxon>Chelicerata</taxon>
        <taxon>Arachnida</taxon>
        <taxon>Araneae</taxon>
        <taxon>Araneomorphae</taxon>
        <taxon>Entelegynae</taxon>
        <taxon>Araneoidea</taxon>
        <taxon>Araneidae</taxon>
        <taxon>Araneus</taxon>
    </lineage>
</organism>
<evidence type="ECO:0000313" key="2">
    <source>
        <dbReference type="EMBL" id="GBO15982.1"/>
    </source>
</evidence>
<evidence type="ECO:0000313" key="3">
    <source>
        <dbReference type="Proteomes" id="UP000499080"/>
    </source>
</evidence>
<dbReference type="AlphaFoldDB" id="A0A4Y2UUU6"/>
<protein>
    <submittedName>
        <fullName evidence="2">Glutamate receptor ionotropic, kainate 5</fullName>
    </submittedName>
</protein>
<proteinExistence type="predicted"/>
<keyword evidence="3" id="KW-1185">Reference proteome</keyword>
<keyword evidence="1" id="KW-0472">Membrane</keyword>
<name>A0A4Y2UUU6_ARAVE</name>
<evidence type="ECO:0000256" key="1">
    <source>
        <dbReference type="SAM" id="Phobius"/>
    </source>
</evidence>